<organism evidence="2 3">
    <name type="scientific">Nocardiopsis mwathae</name>
    <dbReference type="NCBI Taxonomy" id="1472723"/>
    <lineage>
        <taxon>Bacteria</taxon>
        <taxon>Bacillati</taxon>
        <taxon>Actinomycetota</taxon>
        <taxon>Actinomycetes</taxon>
        <taxon>Streptosporangiales</taxon>
        <taxon>Nocardiopsidaceae</taxon>
        <taxon>Nocardiopsis</taxon>
    </lineage>
</organism>
<comment type="caution">
    <text evidence="2">The sequence shown here is derived from an EMBL/GenBank/DDBJ whole genome shotgun (WGS) entry which is preliminary data.</text>
</comment>
<dbReference type="Pfam" id="PF01381">
    <property type="entry name" value="HTH_3"/>
    <property type="match status" value="1"/>
</dbReference>
<keyword evidence="3" id="KW-1185">Reference proteome</keyword>
<accession>A0A7X0D4J7</accession>
<dbReference type="Proteomes" id="UP000546642">
    <property type="component" value="Unassembled WGS sequence"/>
</dbReference>
<dbReference type="RefSeq" id="WP_184074657.1">
    <property type="nucleotide sequence ID" value="NZ_JACHDS010000001.1"/>
</dbReference>
<dbReference type="Pfam" id="PF19054">
    <property type="entry name" value="DUF5753"/>
    <property type="match status" value="1"/>
</dbReference>
<evidence type="ECO:0000259" key="1">
    <source>
        <dbReference type="PROSITE" id="PS50943"/>
    </source>
</evidence>
<dbReference type="Gene3D" id="1.10.260.40">
    <property type="entry name" value="lambda repressor-like DNA-binding domains"/>
    <property type="match status" value="1"/>
</dbReference>
<name>A0A7X0D4J7_9ACTN</name>
<sequence length="339" mass="38138">MDDNVHIGSSPVLPCVLRLGIKALRPVCAYTGQGRLYVTYLAFTVNGSPEKSQPESFLWNLGTLVEAVCIKVDMVDRVNEKWRRWGDELRRWRSLAKKTQAQLASLLNVAPVTVSAWERGTRIPNRDTAQAVDEKLGTGGVLDQLWCELTNSREIPEEWRDFAKLERQATAIRAYQPMVIPGLLQTREYARHIMLQWEPELDSDQVEHQVTSRTSRLDGLRRTALTFVLEEGVVGRQVGSADLMREQLDHILNVIDDHRIRVSVIPRHAPLRPLMTGSFRIMTLPDGRLVGHQELMRGVHVTTGTVEAGRMVSMFGSLQAEALSPGASADFIANLRKET</sequence>
<dbReference type="SUPFAM" id="SSF47413">
    <property type="entry name" value="lambda repressor-like DNA-binding domains"/>
    <property type="match status" value="1"/>
</dbReference>
<proteinExistence type="predicted"/>
<dbReference type="GO" id="GO:0003677">
    <property type="term" value="F:DNA binding"/>
    <property type="evidence" value="ECO:0007669"/>
    <property type="project" value="InterPro"/>
</dbReference>
<dbReference type="CDD" id="cd00093">
    <property type="entry name" value="HTH_XRE"/>
    <property type="match status" value="1"/>
</dbReference>
<dbReference type="InterPro" id="IPR001387">
    <property type="entry name" value="Cro/C1-type_HTH"/>
</dbReference>
<feature type="domain" description="HTH cro/C1-type" evidence="1">
    <location>
        <begin position="89"/>
        <end position="142"/>
    </location>
</feature>
<dbReference type="AlphaFoldDB" id="A0A7X0D4J7"/>
<dbReference type="EMBL" id="JACHDS010000001">
    <property type="protein sequence ID" value="MBB6171377.1"/>
    <property type="molecule type" value="Genomic_DNA"/>
</dbReference>
<evidence type="ECO:0000313" key="2">
    <source>
        <dbReference type="EMBL" id="MBB6171377.1"/>
    </source>
</evidence>
<gene>
    <name evidence="2" type="ORF">HNR23_001437</name>
</gene>
<protein>
    <submittedName>
        <fullName evidence="2">Transcriptional regulator with XRE-family HTH domain</fullName>
    </submittedName>
</protein>
<evidence type="ECO:0000313" key="3">
    <source>
        <dbReference type="Proteomes" id="UP000546642"/>
    </source>
</evidence>
<dbReference type="InterPro" id="IPR043917">
    <property type="entry name" value="DUF5753"/>
</dbReference>
<dbReference type="InterPro" id="IPR010982">
    <property type="entry name" value="Lambda_DNA-bd_dom_sf"/>
</dbReference>
<reference evidence="2 3" key="1">
    <citation type="submission" date="2020-08" db="EMBL/GenBank/DDBJ databases">
        <title>Sequencing the genomes of 1000 actinobacteria strains.</title>
        <authorList>
            <person name="Klenk H.-P."/>
        </authorList>
    </citation>
    <scope>NUCLEOTIDE SEQUENCE [LARGE SCALE GENOMIC DNA]</scope>
    <source>
        <strain evidence="2 3">DSM 46659</strain>
    </source>
</reference>
<dbReference type="SMART" id="SM00530">
    <property type="entry name" value="HTH_XRE"/>
    <property type="match status" value="1"/>
</dbReference>
<dbReference type="PROSITE" id="PS50943">
    <property type="entry name" value="HTH_CROC1"/>
    <property type="match status" value="1"/>
</dbReference>